<reference evidence="2" key="1">
    <citation type="submission" date="2021-02" db="EMBL/GenBank/DDBJ databases">
        <authorList>
            <person name="Dougan E. K."/>
            <person name="Rhodes N."/>
            <person name="Thang M."/>
            <person name="Chan C."/>
        </authorList>
    </citation>
    <scope>NUCLEOTIDE SEQUENCE</scope>
</reference>
<accession>A0A813FHJ5</accession>
<comment type="caution">
    <text evidence="2">The sequence shown here is derived from an EMBL/GenBank/DDBJ whole genome shotgun (WGS) entry which is preliminary data.</text>
</comment>
<protein>
    <recommendedName>
        <fullName evidence="4">MORN repeat-containing protein 5</fullName>
    </recommendedName>
</protein>
<gene>
    <name evidence="2" type="ORF">PGLA1383_LOCUS29740</name>
</gene>
<evidence type="ECO:0000313" key="3">
    <source>
        <dbReference type="Proteomes" id="UP000654075"/>
    </source>
</evidence>
<dbReference type="PANTHER" id="PTHR43215:SF14">
    <property type="entry name" value="RADIAL SPOKE HEAD 1 HOMOLOG"/>
    <property type="match status" value="1"/>
</dbReference>
<dbReference type="Proteomes" id="UP000654075">
    <property type="component" value="Unassembled WGS sequence"/>
</dbReference>
<organism evidence="2 3">
    <name type="scientific">Polarella glacialis</name>
    <name type="common">Dinoflagellate</name>
    <dbReference type="NCBI Taxonomy" id="89957"/>
    <lineage>
        <taxon>Eukaryota</taxon>
        <taxon>Sar</taxon>
        <taxon>Alveolata</taxon>
        <taxon>Dinophyceae</taxon>
        <taxon>Suessiales</taxon>
        <taxon>Suessiaceae</taxon>
        <taxon>Polarella</taxon>
    </lineage>
</organism>
<dbReference type="Pfam" id="PF02493">
    <property type="entry name" value="MORN"/>
    <property type="match status" value="3"/>
</dbReference>
<proteinExistence type="predicted"/>
<evidence type="ECO:0008006" key="4">
    <source>
        <dbReference type="Google" id="ProtNLM"/>
    </source>
</evidence>
<dbReference type="InterPro" id="IPR003409">
    <property type="entry name" value="MORN"/>
</dbReference>
<dbReference type="EMBL" id="CAJNNV010025060">
    <property type="protein sequence ID" value="CAE8611940.1"/>
    <property type="molecule type" value="Genomic_DNA"/>
</dbReference>
<dbReference type="PANTHER" id="PTHR43215">
    <property type="entry name" value="RADIAL SPOKE HEAD 1 HOMOLOG"/>
    <property type="match status" value="1"/>
</dbReference>
<keyword evidence="3" id="KW-1185">Reference proteome</keyword>
<dbReference type="SMART" id="SM00698">
    <property type="entry name" value="MORN"/>
    <property type="match status" value="3"/>
</dbReference>
<dbReference type="Gene3D" id="2.20.110.10">
    <property type="entry name" value="Histone H3 K4-specific methyltransferase SET7/9 N-terminal domain"/>
    <property type="match status" value="2"/>
</dbReference>
<dbReference type="OrthoDB" id="270720at2759"/>
<sequence length="180" mass="19978">MAVIKARFLNRMAACVKEDKTVSGASRILLVKAKRAYDLLADGQRWEDFEEERKIRIEEGTLAKLRYSNGFYEGSILPPDEPPADPDEDAPKMTGRPLRQGKGVCLMSSGEIYEGDYWNDHRHGTGLCFWGNGDLCLGSWVKDKSHGFGLYYFSHGGSYVGEFAAGKIHGAGLHTWVDGS</sequence>
<evidence type="ECO:0000313" key="2">
    <source>
        <dbReference type="EMBL" id="CAE8611940.1"/>
    </source>
</evidence>
<name>A0A813FHJ5_POLGL</name>
<dbReference type="SUPFAM" id="SSF82185">
    <property type="entry name" value="Histone H3 K4-specific methyltransferase SET7/9 N-terminal domain"/>
    <property type="match status" value="1"/>
</dbReference>
<feature type="non-terminal residue" evidence="2">
    <location>
        <position position="180"/>
    </location>
</feature>
<dbReference type="AlphaFoldDB" id="A0A813FHJ5"/>
<evidence type="ECO:0000256" key="1">
    <source>
        <dbReference type="ARBA" id="ARBA00022737"/>
    </source>
</evidence>
<dbReference type="GO" id="GO:0005829">
    <property type="term" value="C:cytosol"/>
    <property type="evidence" value="ECO:0007669"/>
    <property type="project" value="TreeGrafter"/>
</dbReference>
<keyword evidence="1" id="KW-0677">Repeat</keyword>